<evidence type="ECO:0000313" key="6">
    <source>
        <dbReference type="EMBL" id="PON68471.1"/>
    </source>
</evidence>
<comment type="caution">
    <text evidence="6">The sequence shown here is derived from an EMBL/GenBank/DDBJ whole genome shotgun (WGS) entry which is preliminary data.</text>
</comment>
<keyword evidence="2 6" id="KW-0645">Protease</keyword>
<proteinExistence type="inferred from homology"/>
<reference evidence="7" key="1">
    <citation type="submission" date="2016-06" db="EMBL/GenBank/DDBJ databases">
        <title>Parallel loss of symbiosis genes in relatives of nitrogen-fixing non-legume Parasponia.</title>
        <authorList>
            <person name="Van Velzen R."/>
            <person name="Holmer R."/>
            <person name="Bu F."/>
            <person name="Rutten L."/>
            <person name="Van Zeijl A."/>
            <person name="Liu W."/>
            <person name="Santuari L."/>
            <person name="Cao Q."/>
            <person name="Sharma T."/>
            <person name="Shen D."/>
            <person name="Roswanjaya Y."/>
            <person name="Wardhani T."/>
            <person name="Kalhor M.S."/>
            <person name="Jansen J."/>
            <person name="Van den Hoogen J."/>
            <person name="Gungor B."/>
            <person name="Hartog M."/>
            <person name="Hontelez J."/>
            <person name="Verver J."/>
            <person name="Yang W.-C."/>
            <person name="Schijlen E."/>
            <person name="Repin R."/>
            <person name="Schilthuizen M."/>
            <person name="Schranz E."/>
            <person name="Heidstra R."/>
            <person name="Miyata K."/>
            <person name="Fedorova E."/>
            <person name="Kohlen W."/>
            <person name="Bisseling T."/>
            <person name="Smit S."/>
            <person name="Geurts R."/>
        </authorList>
    </citation>
    <scope>NUCLEOTIDE SEQUENCE [LARGE SCALE GENOMIC DNA]</scope>
    <source>
        <strain evidence="7">cv. RG33-2</strain>
    </source>
</reference>
<dbReference type="AlphaFoldDB" id="A0A2P5D594"/>
<evidence type="ECO:0000313" key="7">
    <source>
        <dbReference type="Proteomes" id="UP000237000"/>
    </source>
</evidence>
<organism evidence="6 7">
    <name type="scientific">Trema orientale</name>
    <name type="common">Charcoal tree</name>
    <name type="synonym">Celtis orientalis</name>
    <dbReference type="NCBI Taxonomy" id="63057"/>
    <lineage>
        <taxon>Eukaryota</taxon>
        <taxon>Viridiplantae</taxon>
        <taxon>Streptophyta</taxon>
        <taxon>Embryophyta</taxon>
        <taxon>Tracheophyta</taxon>
        <taxon>Spermatophyta</taxon>
        <taxon>Magnoliopsida</taxon>
        <taxon>eudicotyledons</taxon>
        <taxon>Gunneridae</taxon>
        <taxon>Pentapetalae</taxon>
        <taxon>rosids</taxon>
        <taxon>fabids</taxon>
        <taxon>Rosales</taxon>
        <taxon>Cannabaceae</taxon>
        <taxon>Trema</taxon>
    </lineage>
</organism>
<keyword evidence="7" id="KW-1185">Reference proteome</keyword>
<dbReference type="GO" id="GO:0016926">
    <property type="term" value="P:protein desumoylation"/>
    <property type="evidence" value="ECO:0007669"/>
    <property type="project" value="TreeGrafter"/>
</dbReference>
<dbReference type="PANTHER" id="PTHR12606:SF141">
    <property type="entry name" value="GH15225P-RELATED"/>
    <property type="match status" value="1"/>
</dbReference>
<feature type="domain" description="Ubiquitin-like protease family profile" evidence="5">
    <location>
        <begin position="1"/>
        <end position="134"/>
    </location>
</feature>
<comment type="similarity">
    <text evidence="1">Belongs to the peptidase C48 family.</text>
</comment>
<name>A0A2P5D594_TREOI</name>
<evidence type="ECO:0000259" key="5">
    <source>
        <dbReference type="PROSITE" id="PS50600"/>
    </source>
</evidence>
<dbReference type="EMBL" id="JXTC01000295">
    <property type="protein sequence ID" value="PON68471.1"/>
    <property type="molecule type" value="Genomic_DNA"/>
</dbReference>
<dbReference type="Pfam" id="PF02902">
    <property type="entry name" value="Peptidase_C48"/>
    <property type="match status" value="2"/>
</dbReference>
<dbReference type="GO" id="GO:0005634">
    <property type="term" value="C:nucleus"/>
    <property type="evidence" value="ECO:0007669"/>
    <property type="project" value="TreeGrafter"/>
</dbReference>
<evidence type="ECO:0000256" key="4">
    <source>
        <dbReference type="ARBA" id="ARBA00022807"/>
    </source>
</evidence>
<dbReference type="GO" id="GO:0006508">
    <property type="term" value="P:proteolysis"/>
    <property type="evidence" value="ECO:0007669"/>
    <property type="project" value="UniProtKB-KW"/>
</dbReference>
<dbReference type="GO" id="GO:0016929">
    <property type="term" value="F:deSUMOylase activity"/>
    <property type="evidence" value="ECO:0007669"/>
    <property type="project" value="TreeGrafter"/>
</dbReference>
<dbReference type="Gene3D" id="3.40.395.10">
    <property type="entry name" value="Adenoviral Proteinase, Chain A"/>
    <property type="match status" value="1"/>
</dbReference>
<protein>
    <submittedName>
        <fullName evidence="6">Ulp1 protease family, C-terminal catalytic domain containing protein</fullName>
    </submittedName>
</protein>
<evidence type="ECO:0000256" key="1">
    <source>
        <dbReference type="ARBA" id="ARBA00005234"/>
    </source>
</evidence>
<accession>A0A2P5D594</accession>
<keyword evidence="3" id="KW-0378">Hydrolase</keyword>
<gene>
    <name evidence="6" type="ORF">TorRG33x02_262030</name>
</gene>
<dbReference type="PANTHER" id="PTHR12606">
    <property type="entry name" value="SENTRIN/SUMO-SPECIFIC PROTEASE"/>
    <property type="match status" value="1"/>
</dbReference>
<keyword evidence="4" id="KW-0788">Thiol protease</keyword>
<dbReference type="Proteomes" id="UP000237000">
    <property type="component" value="Unassembled WGS sequence"/>
</dbReference>
<dbReference type="STRING" id="63057.A0A2P5D594"/>
<dbReference type="OrthoDB" id="1680482at2759"/>
<evidence type="ECO:0000256" key="3">
    <source>
        <dbReference type="ARBA" id="ARBA00022801"/>
    </source>
</evidence>
<evidence type="ECO:0000256" key="2">
    <source>
        <dbReference type="ARBA" id="ARBA00022670"/>
    </source>
</evidence>
<dbReference type="InterPro" id="IPR003653">
    <property type="entry name" value="Peptidase_C48_C"/>
</dbReference>
<sequence>MTDSNFSKYLRLAWEDYEKSVHVEILDHWILLVVGISLRSIVIYDSFKGKPSHDELVDKKCSMVAKCLPYLLQAVGEFDGMLDVQKGTQPFSFRLCESNPQQSNGTFLISGQGSLDAWSSGDCGIFIIKYAEFFMSDKPVSKVIAKRMEYFRHKLACELYHHGLRKYEEYAETDRDE</sequence>
<dbReference type="InParanoid" id="A0A2P5D594"/>
<dbReference type="SUPFAM" id="SSF54001">
    <property type="entry name" value="Cysteine proteinases"/>
    <property type="match status" value="1"/>
</dbReference>
<dbReference type="InterPro" id="IPR038765">
    <property type="entry name" value="Papain-like_cys_pep_sf"/>
</dbReference>
<dbReference type="FunCoup" id="A0A2P5D594">
    <property type="interactions" value="25"/>
</dbReference>
<dbReference type="PROSITE" id="PS50600">
    <property type="entry name" value="ULP_PROTEASE"/>
    <property type="match status" value="1"/>
</dbReference>